<dbReference type="RefSeq" id="WP_090672526.1">
    <property type="nucleotide sequence ID" value="NZ_CAJNAP010000001.1"/>
</dbReference>
<keyword evidence="4" id="KW-1185">Reference proteome</keyword>
<dbReference type="STRING" id="52442.SAMN05421880_1496"/>
<feature type="transmembrane region" description="Helical" evidence="1">
    <location>
        <begin position="393"/>
        <end position="416"/>
    </location>
</feature>
<dbReference type="Proteomes" id="UP000199561">
    <property type="component" value="Unassembled WGS sequence"/>
</dbReference>
<keyword evidence="1" id="KW-1133">Transmembrane helix</keyword>
<evidence type="ECO:0000256" key="1">
    <source>
        <dbReference type="SAM" id="Phobius"/>
    </source>
</evidence>
<dbReference type="OrthoDB" id="9809330at2"/>
<dbReference type="CDD" id="cd14726">
    <property type="entry name" value="TraB_PrgY-like"/>
    <property type="match status" value="1"/>
</dbReference>
<dbReference type="InterPro" id="IPR002816">
    <property type="entry name" value="TraB/PrgY/GumN_fam"/>
</dbReference>
<evidence type="ECO:0000313" key="2">
    <source>
        <dbReference type="EMBL" id="CAE6483438.1"/>
    </source>
</evidence>
<dbReference type="InterPro" id="IPR046345">
    <property type="entry name" value="TraB_PrgY-like"/>
</dbReference>
<dbReference type="Proteomes" id="UP000601736">
    <property type="component" value="Unassembled WGS sequence"/>
</dbReference>
<proteinExistence type="predicted"/>
<evidence type="ECO:0000313" key="3">
    <source>
        <dbReference type="EMBL" id="SFM90394.1"/>
    </source>
</evidence>
<dbReference type="PANTHER" id="PTHR21530">
    <property type="entry name" value="PHEROMONE SHUTDOWN PROTEIN"/>
    <property type="match status" value="1"/>
</dbReference>
<dbReference type="AlphaFoldDB" id="A0A1I4UN17"/>
<sequence>MSEIKQANATSIATSISSPITLTNEFEQEPIRTLEVDGHKITLLGTAHISQASADKVKELIATGEFDAVAIELCPSRHKAIVNPDLLSKMDLFQVIHKGQASMVTASLALGAFQQRMAERLGIEPGLEMRTAIKDAAEAKLPILLIDREIGITLKRIYRNVPWWRRIELFGGLLASIMSRESVSAEEIEKLKEGDVLESAFSQFAENQKHLFIPLISERDEYMAACLLKEVIENDYRHTLAVVGAGHLKGIEQILQSRSIDNPEETIKKLDTIPASSNWFKYIPWLIVLAILFGFTIGFNKSTEMGMAMVIDWVLINGGLSALGALIALAHPLTILTAFLAAPITSLNPMIGAGVVAGAVETLLRKPQVGDFSRLRSDAASLKGWWNNQVTRILLIFLLSSLGSAIGTYVAGFRIFERLSGG</sequence>
<reference evidence="2" key="2">
    <citation type="submission" date="2021-02" db="EMBL/GenBank/DDBJ databases">
        <authorList>
            <person name="Han P."/>
        </authorList>
    </citation>
    <scope>NUCLEOTIDE SEQUENCE</scope>
    <source>
        <strain evidence="2">Nitrosomonas nitrosa 18-3D</strain>
    </source>
</reference>
<keyword evidence="1" id="KW-0812">Transmembrane</keyword>
<feature type="transmembrane region" description="Helical" evidence="1">
    <location>
        <begin position="279"/>
        <end position="298"/>
    </location>
</feature>
<feature type="transmembrane region" description="Helical" evidence="1">
    <location>
        <begin position="335"/>
        <end position="360"/>
    </location>
</feature>
<dbReference type="Pfam" id="PF01963">
    <property type="entry name" value="TraB_PrgY_gumN"/>
    <property type="match status" value="1"/>
</dbReference>
<organism evidence="3 4">
    <name type="scientific">Nitrosomonas nitrosa</name>
    <dbReference type="NCBI Taxonomy" id="52442"/>
    <lineage>
        <taxon>Bacteria</taxon>
        <taxon>Pseudomonadati</taxon>
        <taxon>Pseudomonadota</taxon>
        <taxon>Betaproteobacteria</taxon>
        <taxon>Nitrosomonadales</taxon>
        <taxon>Nitrosomonadaceae</taxon>
        <taxon>Nitrosomonas</taxon>
    </lineage>
</organism>
<protein>
    <submittedName>
        <fullName evidence="3">Pheromone shutdown-related protein TraB</fullName>
    </submittedName>
    <submittedName>
        <fullName evidence="2">TraB family protein</fullName>
    </submittedName>
</protein>
<dbReference type="NCBIfam" id="TIGR00261">
    <property type="entry name" value="traB"/>
    <property type="match status" value="1"/>
</dbReference>
<keyword evidence="1" id="KW-0472">Membrane</keyword>
<dbReference type="PANTHER" id="PTHR21530:SF7">
    <property type="entry name" value="TRAB DOMAIN-CONTAINING PROTEIN"/>
    <property type="match status" value="1"/>
</dbReference>
<gene>
    <name evidence="2" type="ORF">NMYAN_10074</name>
    <name evidence="3" type="ORF">SAMN05421880_1496</name>
</gene>
<reference evidence="3 4" key="1">
    <citation type="submission" date="2016-10" db="EMBL/GenBank/DDBJ databases">
        <authorList>
            <person name="de Groot N.N."/>
        </authorList>
    </citation>
    <scope>NUCLEOTIDE SEQUENCE [LARGE SCALE GENOMIC DNA]</scope>
    <source>
        <strain evidence="3 4">Nm146</strain>
    </source>
</reference>
<accession>A0A1I4UN17</accession>
<feature type="transmembrane region" description="Helical" evidence="1">
    <location>
        <begin position="310"/>
        <end position="329"/>
    </location>
</feature>
<evidence type="ECO:0000313" key="4">
    <source>
        <dbReference type="Proteomes" id="UP000199561"/>
    </source>
</evidence>
<dbReference type="InterPro" id="IPR005230">
    <property type="entry name" value="TraB_bac"/>
</dbReference>
<dbReference type="EMBL" id="FOUF01000049">
    <property type="protein sequence ID" value="SFM90394.1"/>
    <property type="molecule type" value="Genomic_DNA"/>
</dbReference>
<name>A0A1I4UN17_9PROT</name>
<dbReference type="EMBL" id="CAJNAP010000001">
    <property type="protein sequence ID" value="CAE6483438.1"/>
    <property type="molecule type" value="Genomic_DNA"/>
</dbReference>